<evidence type="ECO:0000313" key="1">
    <source>
        <dbReference type="EMBL" id="VFK09371.1"/>
    </source>
</evidence>
<sequence>MIVSTRLEPEMRQKPISLAEKAGCPAPFLKEIIEQEIEEREDSYFASEILQRVDKGQEKTYSTHEVRTAL</sequence>
<organism evidence="1">
    <name type="scientific">Candidatus Kentrum sp. LPFa</name>
    <dbReference type="NCBI Taxonomy" id="2126335"/>
    <lineage>
        <taxon>Bacteria</taxon>
        <taxon>Pseudomonadati</taxon>
        <taxon>Pseudomonadota</taxon>
        <taxon>Gammaproteobacteria</taxon>
        <taxon>Candidatus Kentrum</taxon>
    </lineage>
</organism>
<dbReference type="AlphaFoldDB" id="A0A450VX24"/>
<dbReference type="EMBL" id="CAADFK010000008">
    <property type="protein sequence ID" value="VFK09371.1"/>
    <property type="molecule type" value="Genomic_DNA"/>
</dbReference>
<name>A0A450VX24_9GAMM</name>
<accession>A0A450VX24</accession>
<reference evidence="1" key="1">
    <citation type="submission" date="2019-02" db="EMBL/GenBank/DDBJ databases">
        <authorList>
            <person name="Gruber-Vodicka R. H."/>
            <person name="Seah K. B. B."/>
        </authorList>
    </citation>
    <scope>NUCLEOTIDE SEQUENCE</scope>
    <source>
        <strain evidence="1">BECK_S313</strain>
    </source>
</reference>
<protein>
    <submittedName>
        <fullName evidence="1">RHH-type transcriptional regulator, rel operon repressor / antitoxin RelB</fullName>
    </submittedName>
</protein>
<proteinExistence type="predicted"/>
<gene>
    <name evidence="1" type="ORF">BECKLPF1236B_GA0070989_100816</name>
</gene>